<feature type="chain" id="PRO_5038874885" evidence="6">
    <location>
        <begin position="26"/>
        <end position="448"/>
    </location>
</feature>
<keyword evidence="1" id="KW-1003">Cell membrane</keyword>
<keyword evidence="5" id="KW-0449">Lipoprotein</keyword>
<dbReference type="PROSITE" id="PS51257">
    <property type="entry name" value="PROKAR_LIPOPROTEIN"/>
    <property type="match status" value="1"/>
</dbReference>
<dbReference type="Gene3D" id="3.40.190.10">
    <property type="entry name" value="Periplasmic binding protein-like II"/>
    <property type="match status" value="2"/>
</dbReference>
<feature type="signal peptide" evidence="6">
    <location>
        <begin position="1"/>
        <end position="25"/>
    </location>
</feature>
<dbReference type="EMBL" id="CP060789">
    <property type="protein sequence ID" value="QNP56800.1"/>
    <property type="molecule type" value="Genomic_DNA"/>
</dbReference>
<dbReference type="RefSeq" id="WP_187721899.1">
    <property type="nucleotide sequence ID" value="NZ_BAABBL010000002.1"/>
</dbReference>
<organism evidence="7 8">
    <name type="scientific">Tessaracoccus defluvii</name>
    <dbReference type="NCBI Taxonomy" id="1285901"/>
    <lineage>
        <taxon>Bacteria</taxon>
        <taxon>Bacillati</taxon>
        <taxon>Actinomycetota</taxon>
        <taxon>Actinomycetes</taxon>
        <taxon>Propionibacteriales</taxon>
        <taxon>Propionibacteriaceae</taxon>
        <taxon>Tessaracoccus</taxon>
    </lineage>
</organism>
<dbReference type="InterPro" id="IPR006059">
    <property type="entry name" value="SBP"/>
</dbReference>
<dbReference type="PANTHER" id="PTHR43649:SF33">
    <property type="entry name" value="POLYGALACTURONAN_RHAMNOGALACTURONAN-BINDING PROTEIN YTCQ"/>
    <property type="match status" value="1"/>
</dbReference>
<evidence type="ECO:0000313" key="8">
    <source>
        <dbReference type="Proteomes" id="UP000516117"/>
    </source>
</evidence>
<dbReference type="SUPFAM" id="SSF53850">
    <property type="entry name" value="Periplasmic binding protein-like II"/>
    <property type="match status" value="1"/>
</dbReference>
<keyword evidence="8" id="KW-1185">Reference proteome</keyword>
<evidence type="ECO:0000256" key="5">
    <source>
        <dbReference type="ARBA" id="ARBA00023288"/>
    </source>
</evidence>
<reference evidence="7 8" key="1">
    <citation type="submission" date="2020-08" db="EMBL/GenBank/DDBJ databases">
        <title>Genome sequence of Tessaracoccus defluvii JCM 17540T.</title>
        <authorList>
            <person name="Hyun D.-W."/>
            <person name="Bae J.-W."/>
        </authorList>
    </citation>
    <scope>NUCLEOTIDE SEQUENCE [LARGE SCALE GENOMIC DNA]</scope>
    <source>
        <strain evidence="7 8">JCM 17540</strain>
    </source>
</reference>
<keyword evidence="3" id="KW-0472">Membrane</keyword>
<evidence type="ECO:0000256" key="4">
    <source>
        <dbReference type="ARBA" id="ARBA00023139"/>
    </source>
</evidence>
<evidence type="ECO:0000256" key="3">
    <source>
        <dbReference type="ARBA" id="ARBA00023136"/>
    </source>
</evidence>
<dbReference type="KEGG" id="tdf:H9L22_05415"/>
<dbReference type="PANTHER" id="PTHR43649">
    <property type="entry name" value="ARABINOSE-BINDING PROTEIN-RELATED"/>
    <property type="match status" value="1"/>
</dbReference>
<proteinExistence type="predicted"/>
<keyword evidence="2 6" id="KW-0732">Signal</keyword>
<dbReference type="Pfam" id="PF13416">
    <property type="entry name" value="SBP_bac_8"/>
    <property type="match status" value="1"/>
</dbReference>
<dbReference type="InterPro" id="IPR050490">
    <property type="entry name" value="Bact_solute-bd_prot1"/>
</dbReference>
<sequence length="448" mass="48321">MTKRRMATVVAAGITLTALTGALTACGESTGGEGSQSADSGKVYYLNFKPEQAEQWVDLAATYTKETGVQVDVQTAASGTYETKLKSEIAKSDAPTLFQVNGPVGLAAWGDYAADLADTAIYKHLNDQSVALKGEDGSVQAIPYVQETYGLIYNKAILNAYIALPDAAVTSIDEINNFDTLKAVVEGIQANKDALGVQGAFTSAGFDPSSDWRFKTHLANLPLYYEFKADNVTGQPAEIKGSYLDNYKAIFDLYINNSTTERTLLSSKTGEDANADFALGKAAFYQNGTWAYNDIKGQAVADEDLGMMPIYIGAEGEENQGLTTGSENYWVINNEVSEADQKATADFLDWVITSDAGRDSLANTMGFVTPFDTFADYLPSNPFIQADAAYTEAGKTAVTWNFTVMPSEEWKNGVGQSLLEYAQETGEWDAVVTAFVDGWASEYQLTNG</sequence>
<dbReference type="AlphaFoldDB" id="A0A7H0H8D4"/>
<accession>A0A7H0H8D4</accession>
<protein>
    <submittedName>
        <fullName evidence="7">ABC transporter substrate-binding protein</fullName>
    </submittedName>
</protein>
<evidence type="ECO:0000313" key="7">
    <source>
        <dbReference type="EMBL" id="QNP56800.1"/>
    </source>
</evidence>
<keyword evidence="4" id="KW-0564">Palmitate</keyword>
<evidence type="ECO:0000256" key="6">
    <source>
        <dbReference type="SAM" id="SignalP"/>
    </source>
</evidence>
<evidence type="ECO:0000256" key="2">
    <source>
        <dbReference type="ARBA" id="ARBA00022729"/>
    </source>
</evidence>
<dbReference type="Proteomes" id="UP000516117">
    <property type="component" value="Chromosome"/>
</dbReference>
<name>A0A7H0H8D4_9ACTN</name>
<gene>
    <name evidence="7" type="ORF">H9L22_05415</name>
</gene>
<evidence type="ECO:0000256" key="1">
    <source>
        <dbReference type="ARBA" id="ARBA00022475"/>
    </source>
</evidence>